<dbReference type="PROSITE" id="PS50157">
    <property type="entry name" value="ZINC_FINGER_C2H2_2"/>
    <property type="match status" value="2"/>
</dbReference>
<proteinExistence type="predicted"/>
<evidence type="ECO:0000256" key="4">
    <source>
        <dbReference type="ARBA" id="ARBA00022833"/>
    </source>
</evidence>
<dbReference type="Proteomes" id="UP000746747">
    <property type="component" value="Unassembled WGS sequence"/>
</dbReference>
<keyword evidence="3 5" id="KW-0863">Zinc-finger</keyword>
<evidence type="ECO:0000259" key="6">
    <source>
        <dbReference type="PROSITE" id="PS50157"/>
    </source>
</evidence>
<comment type="caution">
    <text evidence="7">The sequence shown here is derived from an EMBL/GenBank/DDBJ whole genome shotgun (WGS) entry which is preliminary data.</text>
</comment>
<accession>A0A8J2MAB5</accession>
<dbReference type="AlphaFoldDB" id="A0A8J2MAB5"/>
<evidence type="ECO:0000256" key="3">
    <source>
        <dbReference type="ARBA" id="ARBA00022771"/>
    </source>
</evidence>
<dbReference type="SMART" id="SM00355">
    <property type="entry name" value="ZnF_C2H2"/>
    <property type="match status" value="5"/>
</dbReference>
<dbReference type="InterPro" id="IPR013087">
    <property type="entry name" value="Znf_C2H2_type"/>
</dbReference>
<protein>
    <recommendedName>
        <fullName evidence="6">C2H2-type domain-containing protein</fullName>
    </recommendedName>
</protein>
<organism evidence="7 8">
    <name type="scientific">Cercopithifilaria johnstoni</name>
    <dbReference type="NCBI Taxonomy" id="2874296"/>
    <lineage>
        <taxon>Eukaryota</taxon>
        <taxon>Metazoa</taxon>
        <taxon>Ecdysozoa</taxon>
        <taxon>Nematoda</taxon>
        <taxon>Chromadorea</taxon>
        <taxon>Rhabditida</taxon>
        <taxon>Spirurina</taxon>
        <taxon>Spiruromorpha</taxon>
        <taxon>Filarioidea</taxon>
        <taxon>Onchocercidae</taxon>
        <taxon>Cercopithifilaria</taxon>
    </lineage>
</organism>
<keyword evidence="4" id="KW-0862">Zinc</keyword>
<dbReference type="PANTHER" id="PTHR24379:SF121">
    <property type="entry name" value="C2H2-TYPE DOMAIN-CONTAINING PROTEIN"/>
    <property type="match status" value="1"/>
</dbReference>
<evidence type="ECO:0000313" key="8">
    <source>
        <dbReference type="Proteomes" id="UP000746747"/>
    </source>
</evidence>
<gene>
    <name evidence="7" type="ORF">CJOHNSTONI_LOCUS8589</name>
</gene>
<evidence type="ECO:0000256" key="2">
    <source>
        <dbReference type="ARBA" id="ARBA00022737"/>
    </source>
</evidence>
<keyword evidence="2" id="KW-0677">Repeat</keyword>
<dbReference type="GO" id="GO:0008270">
    <property type="term" value="F:zinc ion binding"/>
    <property type="evidence" value="ECO:0007669"/>
    <property type="project" value="UniProtKB-KW"/>
</dbReference>
<evidence type="ECO:0000256" key="1">
    <source>
        <dbReference type="ARBA" id="ARBA00022723"/>
    </source>
</evidence>
<dbReference type="InterPro" id="IPR036236">
    <property type="entry name" value="Znf_C2H2_sf"/>
</dbReference>
<dbReference type="OrthoDB" id="5920133at2759"/>
<dbReference type="SUPFAM" id="SSF57667">
    <property type="entry name" value="beta-beta-alpha zinc fingers"/>
    <property type="match status" value="1"/>
</dbReference>
<feature type="domain" description="C2H2-type" evidence="6">
    <location>
        <begin position="434"/>
        <end position="464"/>
    </location>
</feature>
<dbReference type="EMBL" id="CAKAEH010001725">
    <property type="protein sequence ID" value="CAG9538931.1"/>
    <property type="molecule type" value="Genomic_DNA"/>
</dbReference>
<evidence type="ECO:0000256" key="5">
    <source>
        <dbReference type="PROSITE-ProRule" id="PRU00042"/>
    </source>
</evidence>
<feature type="domain" description="C2H2-type" evidence="6">
    <location>
        <begin position="256"/>
        <end position="284"/>
    </location>
</feature>
<keyword evidence="8" id="KW-1185">Reference proteome</keyword>
<keyword evidence="1" id="KW-0479">Metal-binding</keyword>
<sequence>MSSLKALLNSKSFDSMTTSNLEMTNSSGRKRGAALEEWLLRKFPELYGKSRDLESTTVTANDVENQPLNLVKRSRRDVEVKDETPAFYTDCTGRIYPKTLRANSHNRISVQRSDPKHDIISSEYYVLPKGDLFNLKNEHISNRVDNDLEWNESESKTLPASNYEGKRVDKNIRNINSATMYGQYSSKLQNNDKRAGGSIYSFTTNKQVAKRLTTPKLTKHNDAAYYPNIQCLLCREWVCSRNRYMHVESHLQYRPYKCSFCGYDNRKEIFIILHIKKVHGGRAEVIRDINTELEHEAWNIAERCVEHTRDVLHRAHQEAVQDDKASTSTESNNSTKVEEALLSKYSTQYRPKLYNTQRAEKSLVIEDSLKMGIVPDFSEVSNREVKCQVRLYNGVKHKEIVPIVQILMICNGFVISHVTVMEEHTRSHLMQPSYRCSVGDCTLQHHSKNFLTRHMKEVHKYKRTPTDIIELDSSLKKEFCKIASQCFPSHFSDHLSSFHVFRRSPLPRSPLLKSLTETNWCIPSTYSTTSAMQNAALSMSTLTSTFKTSNTPIIKPTSSLLTTILPLNLTLQTPTPSNDDVALLLPTAPTPSLKYTPRLKDLMSGSSVPIANPECKPFVFHATEHSSSKCITLTNLLAAAPKNNPPQARIQPLTQTPISRKTCSFCQEVFEGEYFVLYKHVKQHLSLLPYECSVCKFADVDRKTVQEHISHDHLKATLIDRMTDAISRQCSALFTACFPDVPLQPSLHDNVQK</sequence>
<reference evidence="7" key="1">
    <citation type="submission" date="2021-09" db="EMBL/GenBank/DDBJ databases">
        <authorList>
            <consortium name="Pathogen Informatics"/>
        </authorList>
    </citation>
    <scope>NUCLEOTIDE SEQUENCE</scope>
</reference>
<name>A0A8J2MAB5_9BILA</name>
<evidence type="ECO:0000313" key="7">
    <source>
        <dbReference type="EMBL" id="CAG9538931.1"/>
    </source>
</evidence>
<dbReference type="PANTHER" id="PTHR24379">
    <property type="entry name" value="KRAB AND ZINC FINGER DOMAIN-CONTAINING"/>
    <property type="match status" value="1"/>
</dbReference>